<dbReference type="AlphaFoldDB" id="A0A060STR8"/>
<accession>A0A060STR8</accession>
<protein>
    <submittedName>
        <fullName evidence="2">Uncharacterized protein</fullName>
    </submittedName>
</protein>
<dbReference type="OrthoDB" id="3193718at2759"/>
<gene>
    <name evidence="2" type="ORF">BN946_scf184951.g16</name>
</gene>
<feature type="region of interest" description="Disordered" evidence="1">
    <location>
        <begin position="124"/>
        <end position="147"/>
    </location>
</feature>
<dbReference type="OMA" id="GHIDTHG"/>
<organism evidence="2 3">
    <name type="scientific">Pycnoporus cinnabarinus</name>
    <name type="common">Cinnabar-red polypore</name>
    <name type="synonym">Trametes cinnabarina</name>
    <dbReference type="NCBI Taxonomy" id="5643"/>
    <lineage>
        <taxon>Eukaryota</taxon>
        <taxon>Fungi</taxon>
        <taxon>Dikarya</taxon>
        <taxon>Basidiomycota</taxon>
        <taxon>Agaricomycotina</taxon>
        <taxon>Agaricomycetes</taxon>
        <taxon>Polyporales</taxon>
        <taxon>Polyporaceae</taxon>
        <taxon>Trametes</taxon>
    </lineage>
</organism>
<evidence type="ECO:0000256" key="1">
    <source>
        <dbReference type="SAM" id="MobiDB-lite"/>
    </source>
</evidence>
<sequence length="147" mass="15647">MPAQDIDAAGPATQSLTVSLEDHLARALRTALPLLPNSVASDLREVLDAPLPEVVRGHIDTHGLGHGDPIPPPPVRTIPYALLSAISRWARTPEGAAALARHEPPLSPHNYAMVSLLAGTRTCPDRRYPSVPVPGTDDDAQAAQRRD</sequence>
<proteinExistence type="predicted"/>
<dbReference type="EMBL" id="CCBP010000297">
    <property type="protein sequence ID" value="CDO75818.1"/>
    <property type="molecule type" value="Genomic_DNA"/>
</dbReference>
<evidence type="ECO:0000313" key="3">
    <source>
        <dbReference type="Proteomes" id="UP000029665"/>
    </source>
</evidence>
<evidence type="ECO:0000313" key="2">
    <source>
        <dbReference type="EMBL" id="CDO75818.1"/>
    </source>
</evidence>
<keyword evidence="3" id="KW-1185">Reference proteome</keyword>
<reference evidence="2" key="1">
    <citation type="submission" date="2014-01" db="EMBL/GenBank/DDBJ databases">
        <title>The genome of the white-rot fungus Pycnoporus cinnabarinus: a basidiomycete model with a versatile arsenal for lignocellulosic biomass breakdown.</title>
        <authorList>
            <person name="Levasseur A."/>
            <person name="Lomascolo A."/>
            <person name="Ruiz-Duenas F.J."/>
            <person name="Uzan E."/>
            <person name="Piumi F."/>
            <person name="Kues U."/>
            <person name="Ram A.F.J."/>
            <person name="Murat C."/>
            <person name="Haon M."/>
            <person name="Benoit I."/>
            <person name="Arfi Y."/>
            <person name="Chevret D."/>
            <person name="Drula E."/>
            <person name="Kwon M.J."/>
            <person name="Gouret P."/>
            <person name="Lesage-Meessen L."/>
            <person name="Lombard V."/>
            <person name="Mariette J."/>
            <person name="Noirot C."/>
            <person name="Park J."/>
            <person name="Patyshakuliyeva A."/>
            <person name="Wieneger R.A.B."/>
            <person name="Wosten H.A.B."/>
            <person name="Martin F."/>
            <person name="Coutinho P.M."/>
            <person name="de Vries R."/>
            <person name="Martinez A.T."/>
            <person name="Klopp C."/>
            <person name="Pontarotti P."/>
            <person name="Henrissat B."/>
            <person name="Record E."/>
        </authorList>
    </citation>
    <scope>NUCLEOTIDE SEQUENCE [LARGE SCALE GENOMIC DNA]</scope>
    <source>
        <strain evidence="2">BRFM137</strain>
    </source>
</reference>
<dbReference type="Proteomes" id="UP000029665">
    <property type="component" value="Unassembled WGS sequence"/>
</dbReference>
<dbReference type="HOGENOM" id="CLU_1769069_0_0_1"/>
<name>A0A060STR8_PYCCI</name>
<comment type="caution">
    <text evidence="2">The sequence shown here is derived from an EMBL/GenBank/DDBJ whole genome shotgun (WGS) entry which is preliminary data.</text>
</comment>